<sequence length="57" mass="6724">MCHHIHFSTCMVIFHNPQPHFISSKNYINSSIILYINPSNHFAITSHYFLNIKLVDH</sequence>
<keyword evidence="2" id="KW-1185">Reference proteome</keyword>
<evidence type="ECO:0000313" key="1">
    <source>
        <dbReference type="EMBL" id="KAF5787158.1"/>
    </source>
</evidence>
<accession>A0A9K3HY92</accession>
<protein>
    <submittedName>
        <fullName evidence="1">Uncharacterized protein</fullName>
    </submittedName>
</protein>
<evidence type="ECO:0000313" key="2">
    <source>
        <dbReference type="Proteomes" id="UP000215914"/>
    </source>
</evidence>
<proteinExistence type="predicted"/>
<organism evidence="1 2">
    <name type="scientific">Helianthus annuus</name>
    <name type="common">Common sunflower</name>
    <dbReference type="NCBI Taxonomy" id="4232"/>
    <lineage>
        <taxon>Eukaryota</taxon>
        <taxon>Viridiplantae</taxon>
        <taxon>Streptophyta</taxon>
        <taxon>Embryophyta</taxon>
        <taxon>Tracheophyta</taxon>
        <taxon>Spermatophyta</taxon>
        <taxon>Magnoliopsida</taxon>
        <taxon>eudicotyledons</taxon>
        <taxon>Gunneridae</taxon>
        <taxon>Pentapetalae</taxon>
        <taxon>asterids</taxon>
        <taxon>campanulids</taxon>
        <taxon>Asterales</taxon>
        <taxon>Asteraceae</taxon>
        <taxon>Asteroideae</taxon>
        <taxon>Heliantheae alliance</taxon>
        <taxon>Heliantheae</taxon>
        <taxon>Helianthus</taxon>
    </lineage>
</organism>
<dbReference type="EMBL" id="MNCJ02000325">
    <property type="protein sequence ID" value="KAF5787158.1"/>
    <property type="molecule type" value="Genomic_DNA"/>
</dbReference>
<gene>
    <name evidence="1" type="ORF">HanXRQr2_Chr10g0449671</name>
</gene>
<name>A0A9K3HY92_HELAN</name>
<reference evidence="1" key="2">
    <citation type="submission" date="2020-06" db="EMBL/GenBank/DDBJ databases">
        <title>Helianthus annuus Genome sequencing and assembly Release 2.</title>
        <authorList>
            <person name="Gouzy J."/>
            <person name="Langlade N."/>
            <person name="Munos S."/>
        </authorList>
    </citation>
    <scope>NUCLEOTIDE SEQUENCE</scope>
    <source>
        <tissue evidence="1">Leaves</tissue>
    </source>
</reference>
<dbReference type="Gramene" id="mRNA:HanXRQr2_Chr10g0449671">
    <property type="protein sequence ID" value="CDS:HanXRQr2_Chr10g0449671.1"/>
    <property type="gene ID" value="HanXRQr2_Chr10g0449671"/>
</dbReference>
<comment type="caution">
    <text evidence="1">The sequence shown here is derived from an EMBL/GenBank/DDBJ whole genome shotgun (WGS) entry which is preliminary data.</text>
</comment>
<dbReference type="Proteomes" id="UP000215914">
    <property type="component" value="Unassembled WGS sequence"/>
</dbReference>
<dbReference type="AlphaFoldDB" id="A0A9K3HY92"/>
<reference evidence="1" key="1">
    <citation type="journal article" date="2017" name="Nature">
        <title>The sunflower genome provides insights into oil metabolism, flowering and Asterid evolution.</title>
        <authorList>
            <person name="Badouin H."/>
            <person name="Gouzy J."/>
            <person name="Grassa C.J."/>
            <person name="Murat F."/>
            <person name="Staton S.E."/>
            <person name="Cottret L."/>
            <person name="Lelandais-Briere C."/>
            <person name="Owens G.L."/>
            <person name="Carrere S."/>
            <person name="Mayjonade B."/>
            <person name="Legrand L."/>
            <person name="Gill N."/>
            <person name="Kane N.C."/>
            <person name="Bowers J.E."/>
            <person name="Hubner S."/>
            <person name="Bellec A."/>
            <person name="Berard A."/>
            <person name="Berges H."/>
            <person name="Blanchet N."/>
            <person name="Boniface M.C."/>
            <person name="Brunel D."/>
            <person name="Catrice O."/>
            <person name="Chaidir N."/>
            <person name="Claudel C."/>
            <person name="Donnadieu C."/>
            <person name="Faraut T."/>
            <person name="Fievet G."/>
            <person name="Helmstetter N."/>
            <person name="King M."/>
            <person name="Knapp S.J."/>
            <person name="Lai Z."/>
            <person name="Le Paslier M.C."/>
            <person name="Lippi Y."/>
            <person name="Lorenzon L."/>
            <person name="Mandel J.R."/>
            <person name="Marage G."/>
            <person name="Marchand G."/>
            <person name="Marquand E."/>
            <person name="Bret-Mestries E."/>
            <person name="Morien E."/>
            <person name="Nambeesan S."/>
            <person name="Nguyen T."/>
            <person name="Pegot-Espagnet P."/>
            <person name="Pouilly N."/>
            <person name="Raftis F."/>
            <person name="Sallet E."/>
            <person name="Schiex T."/>
            <person name="Thomas J."/>
            <person name="Vandecasteele C."/>
            <person name="Vares D."/>
            <person name="Vear F."/>
            <person name="Vautrin S."/>
            <person name="Crespi M."/>
            <person name="Mangin B."/>
            <person name="Burke J.M."/>
            <person name="Salse J."/>
            <person name="Munos S."/>
            <person name="Vincourt P."/>
            <person name="Rieseberg L.H."/>
            <person name="Langlade N.B."/>
        </authorList>
    </citation>
    <scope>NUCLEOTIDE SEQUENCE</scope>
    <source>
        <tissue evidence="1">Leaves</tissue>
    </source>
</reference>